<sequence length="49" mass="5520">MVGEKSVVCHQLNYPYASRSFGDSLHRSDGINSLVLISLVQFGSFFREQ</sequence>
<organism evidence="1 2">
    <name type="scientific">Vitis vinifera</name>
    <name type="common">Grape</name>
    <dbReference type="NCBI Taxonomy" id="29760"/>
    <lineage>
        <taxon>Eukaryota</taxon>
        <taxon>Viridiplantae</taxon>
        <taxon>Streptophyta</taxon>
        <taxon>Embryophyta</taxon>
        <taxon>Tracheophyta</taxon>
        <taxon>Spermatophyta</taxon>
        <taxon>Magnoliopsida</taxon>
        <taxon>eudicotyledons</taxon>
        <taxon>Gunneridae</taxon>
        <taxon>Pentapetalae</taxon>
        <taxon>rosids</taxon>
        <taxon>Vitales</taxon>
        <taxon>Vitaceae</taxon>
        <taxon>Viteae</taxon>
        <taxon>Vitis</taxon>
    </lineage>
</organism>
<dbReference type="EMBL" id="FN595231">
    <property type="protein sequence ID" value="CBI20915.3"/>
    <property type="molecule type" value="Genomic_DNA"/>
</dbReference>
<evidence type="ECO:0000313" key="1">
    <source>
        <dbReference type="EMBL" id="CBI20915.3"/>
    </source>
</evidence>
<gene>
    <name evidence="1" type="ordered locus">VIT_04s0008g04100</name>
</gene>
<dbReference type="PaxDb" id="29760-VIT_04s0008g04100.t01"/>
<name>D7SUG6_VITVI</name>
<dbReference type="AlphaFoldDB" id="D7SUG6"/>
<proteinExistence type="predicted"/>
<accession>D7SUG6</accession>
<reference evidence="2" key="1">
    <citation type="journal article" date="2007" name="Nature">
        <title>The grapevine genome sequence suggests ancestral hexaploidization in major angiosperm phyla.</title>
        <authorList>
            <consortium name="The French-Italian Public Consortium for Grapevine Genome Characterization."/>
            <person name="Jaillon O."/>
            <person name="Aury J.-M."/>
            <person name="Noel B."/>
            <person name="Policriti A."/>
            <person name="Clepet C."/>
            <person name="Casagrande A."/>
            <person name="Choisne N."/>
            <person name="Aubourg S."/>
            <person name="Vitulo N."/>
            <person name="Jubin C."/>
            <person name="Vezzi A."/>
            <person name="Legeai F."/>
            <person name="Hugueney P."/>
            <person name="Dasilva C."/>
            <person name="Horner D."/>
            <person name="Mica E."/>
            <person name="Jublot D."/>
            <person name="Poulain J."/>
            <person name="Bruyere C."/>
            <person name="Billault A."/>
            <person name="Segurens B."/>
            <person name="Gouyvenoux M."/>
            <person name="Ugarte E."/>
            <person name="Cattonaro F."/>
            <person name="Anthouard V."/>
            <person name="Vico V."/>
            <person name="Del Fabbro C."/>
            <person name="Alaux M."/>
            <person name="Di Gaspero G."/>
            <person name="Dumas V."/>
            <person name="Felice N."/>
            <person name="Paillard S."/>
            <person name="Juman I."/>
            <person name="Moroldo M."/>
            <person name="Scalabrin S."/>
            <person name="Canaguier A."/>
            <person name="Le Clainche I."/>
            <person name="Malacrida G."/>
            <person name="Durand E."/>
            <person name="Pesole G."/>
            <person name="Laucou V."/>
            <person name="Chatelet P."/>
            <person name="Merdinoglu D."/>
            <person name="Delledonne M."/>
            <person name="Pezzotti M."/>
            <person name="Lecharny A."/>
            <person name="Scarpelli C."/>
            <person name="Artiguenave F."/>
            <person name="Pe M.E."/>
            <person name="Valle G."/>
            <person name="Morgante M."/>
            <person name="Caboche M."/>
            <person name="Adam-Blondon A.-F."/>
            <person name="Weissenbach J."/>
            <person name="Quetier F."/>
            <person name="Wincker P."/>
        </authorList>
    </citation>
    <scope>NUCLEOTIDE SEQUENCE [LARGE SCALE GENOMIC DNA]</scope>
    <source>
        <strain evidence="2">cv. Pinot noir / PN40024</strain>
    </source>
</reference>
<dbReference type="Proteomes" id="UP000009183">
    <property type="component" value="Chromosome 4"/>
</dbReference>
<evidence type="ECO:0000313" key="2">
    <source>
        <dbReference type="Proteomes" id="UP000009183"/>
    </source>
</evidence>
<dbReference type="InParanoid" id="D7SUG6"/>
<dbReference type="HOGENOM" id="CLU_3145559_0_0_1"/>
<keyword evidence="2" id="KW-1185">Reference proteome</keyword>
<protein>
    <submittedName>
        <fullName evidence="1">Uncharacterized protein</fullName>
    </submittedName>
</protein>